<feature type="region of interest" description="Disordered" evidence="1">
    <location>
        <begin position="314"/>
        <end position="462"/>
    </location>
</feature>
<proteinExistence type="predicted"/>
<dbReference type="OrthoDB" id="440601at2759"/>
<name>A0A1Q9CM23_SYMMI</name>
<evidence type="ECO:0000256" key="1">
    <source>
        <dbReference type="SAM" id="MobiDB-lite"/>
    </source>
</evidence>
<feature type="compositionally biased region" description="Basic and acidic residues" evidence="1">
    <location>
        <begin position="406"/>
        <end position="422"/>
    </location>
</feature>
<reference evidence="2 3" key="1">
    <citation type="submission" date="2016-02" db="EMBL/GenBank/DDBJ databases">
        <title>Genome analysis of coral dinoflagellate symbionts highlights evolutionary adaptations to a symbiotic lifestyle.</title>
        <authorList>
            <person name="Aranda M."/>
            <person name="Li Y."/>
            <person name="Liew Y.J."/>
            <person name="Baumgarten S."/>
            <person name="Simakov O."/>
            <person name="Wilson M."/>
            <person name="Piel J."/>
            <person name="Ashoor H."/>
            <person name="Bougouffa S."/>
            <person name="Bajic V.B."/>
            <person name="Ryu T."/>
            <person name="Ravasi T."/>
            <person name="Bayer T."/>
            <person name="Micklem G."/>
            <person name="Kim H."/>
            <person name="Bhak J."/>
            <person name="Lajeunesse T.C."/>
            <person name="Voolstra C.R."/>
        </authorList>
    </citation>
    <scope>NUCLEOTIDE SEQUENCE [LARGE SCALE GENOMIC DNA]</scope>
    <source>
        <strain evidence="2 3">CCMP2467</strain>
    </source>
</reference>
<dbReference type="Proteomes" id="UP000186817">
    <property type="component" value="Unassembled WGS sequence"/>
</dbReference>
<feature type="compositionally biased region" description="Basic residues" evidence="1">
    <location>
        <begin position="381"/>
        <end position="405"/>
    </location>
</feature>
<evidence type="ECO:0000313" key="2">
    <source>
        <dbReference type="EMBL" id="OLP83989.1"/>
    </source>
</evidence>
<comment type="caution">
    <text evidence="2">The sequence shown here is derived from an EMBL/GenBank/DDBJ whole genome shotgun (WGS) entry which is preliminary data.</text>
</comment>
<feature type="compositionally biased region" description="Polar residues" evidence="1">
    <location>
        <begin position="319"/>
        <end position="346"/>
    </location>
</feature>
<keyword evidence="3" id="KW-1185">Reference proteome</keyword>
<dbReference type="AlphaFoldDB" id="A0A1Q9CM23"/>
<accession>A0A1Q9CM23</accession>
<dbReference type="EMBL" id="LSRX01001076">
    <property type="protein sequence ID" value="OLP83989.1"/>
    <property type="molecule type" value="Genomic_DNA"/>
</dbReference>
<evidence type="ECO:0000313" key="3">
    <source>
        <dbReference type="Proteomes" id="UP000186817"/>
    </source>
</evidence>
<protein>
    <submittedName>
        <fullName evidence="2">Uncharacterized protein</fullName>
    </submittedName>
</protein>
<sequence length="462" mass="50137">MAGVGAEHPLAKAWDSCASIRSRFRRSLPWLQWPIPGRDAKPGPTSASPDPHFPCTRALELNAAVLHKMLDEFTGEFVDIAWLTQEVAKLFSDVGFVPKSAQQANWDAWDLRRLWTFLWRRSADAMKRGQRPRDPAVLQLFNRVEKIRSKMAEQQMEVDGDGTNDDDLFETDEVAPVGDDAPMGDEIPVDDSAPAVDDAAPEVDDAAPLDDEAPRVDRAPVAEVAHAGAEVMEDVAGVAGEAPPMHRYRSKRSLETMHELASPATSLKSSGSEFTIPPNMSEEEKRELAEVLDQIHSLNIVAAEGKIDEKDGELISPDQVETQVPSSDAPEPTSSAPTSVIATPSPANMAPPSVTPDKVSMPPKITVTPAMQRDKAAGKRSNGRRGPRKAGSKGKLRKMRSMRCKGSKESKSTARGSEDPMPKKKAKKRKTAKLEKQGAMDEGAEPVAENAEPMESGMGDTA</sequence>
<organism evidence="2 3">
    <name type="scientific">Symbiodinium microadriaticum</name>
    <name type="common">Dinoflagellate</name>
    <name type="synonym">Zooxanthella microadriatica</name>
    <dbReference type="NCBI Taxonomy" id="2951"/>
    <lineage>
        <taxon>Eukaryota</taxon>
        <taxon>Sar</taxon>
        <taxon>Alveolata</taxon>
        <taxon>Dinophyceae</taxon>
        <taxon>Suessiales</taxon>
        <taxon>Symbiodiniaceae</taxon>
        <taxon>Symbiodinium</taxon>
    </lineage>
</organism>
<gene>
    <name evidence="2" type="ORF">AK812_SmicGene35186</name>
</gene>
<feature type="region of interest" description="Disordered" evidence="1">
    <location>
        <begin position="176"/>
        <end position="199"/>
    </location>
</feature>
<feature type="non-terminal residue" evidence="2">
    <location>
        <position position="462"/>
    </location>
</feature>